<keyword evidence="4" id="KW-1185">Reference proteome</keyword>
<dbReference type="AlphaFoldDB" id="A0A553R2I1"/>
<accession>A0A553R2I1</accession>
<evidence type="ECO:0000256" key="2">
    <source>
        <dbReference type="SAM" id="Phobius"/>
    </source>
</evidence>
<protein>
    <submittedName>
        <fullName evidence="3">Uncharacterized protein</fullName>
    </submittedName>
</protein>
<organism evidence="3 4">
    <name type="scientific">Danionella cerebrum</name>
    <dbReference type="NCBI Taxonomy" id="2873325"/>
    <lineage>
        <taxon>Eukaryota</taxon>
        <taxon>Metazoa</taxon>
        <taxon>Chordata</taxon>
        <taxon>Craniata</taxon>
        <taxon>Vertebrata</taxon>
        <taxon>Euteleostomi</taxon>
        <taxon>Actinopterygii</taxon>
        <taxon>Neopterygii</taxon>
        <taxon>Teleostei</taxon>
        <taxon>Ostariophysi</taxon>
        <taxon>Cypriniformes</taxon>
        <taxon>Danionidae</taxon>
        <taxon>Danioninae</taxon>
        <taxon>Danionella</taxon>
    </lineage>
</organism>
<dbReference type="OrthoDB" id="8906012at2759"/>
<comment type="caution">
    <text evidence="3">The sequence shown here is derived from an EMBL/GenBank/DDBJ whole genome shotgun (WGS) entry which is preliminary data.</text>
</comment>
<name>A0A553R2I1_9TELE</name>
<evidence type="ECO:0000313" key="3">
    <source>
        <dbReference type="EMBL" id="TRY96380.1"/>
    </source>
</evidence>
<proteinExistence type="predicted"/>
<keyword evidence="2" id="KW-0812">Transmembrane</keyword>
<dbReference type="STRING" id="623744.A0A553R2I1"/>
<keyword evidence="1" id="KW-0175">Coiled coil</keyword>
<keyword evidence="2" id="KW-0472">Membrane</keyword>
<reference evidence="3 4" key="1">
    <citation type="journal article" date="2019" name="Sci. Data">
        <title>Hybrid genome assembly and annotation of Danionella translucida.</title>
        <authorList>
            <person name="Kadobianskyi M."/>
            <person name="Schulze L."/>
            <person name="Schuelke M."/>
            <person name="Judkewitz B."/>
        </authorList>
    </citation>
    <scope>NUCLEOTIDE SEQUENCE [LARGE SCALE GENOMIC DNA]</scope>
    <source>
        <strain evidence="3 4">Bolton</strain>
    </source>
</reference>
<keyword evidence="2" id="KW-1133">Transmembrane helix</keyword>
<sequence length="160" mass="18409">MQSEEGERRCGWCFILCFLLILITTIIGYIHFKREQMNKMASELEFSEAAVREAAVGVNNYAFVIEKVQKELDDAETELKELQGEVEKLNPEKDQKDKELQAWAFAGEKASWTEALNIQRKLLQETSPACAYVKEKSRQEPSLLDLCPHLETLVKTQQQI</sequence>
<feature type="transmembrane region" description="Helical" evidence="2">
    <location>
        <begin position="12"/>
        <end position="32"/>
    </location>
</feature>
<evidence type="ECO:0000256" key="1">
    <source>
        <dbReference type="SAM" id="Coils"/>
    </source>
</evidence>
<dbReference type="Proteomes" id="UP000316079">
    <property type="component" value="Unassembled WGS sequence"/>
</dbReference>
<evidence type="ECO:0000313" key="4">
    <source>
        <dbReference type="Proteomes" id="UP000316079"/>
    </source>
</evidence>
<gene>
    <name evidence="3" type="ORF">DNTS_029314</name>
</gene>
<feature type="coiled-coil region" evidence="1">
    <location>
        <begin position="58"/>
        <end position="99"/>
    </location>
</feature>
<dbReference type="EMBL" id="SRMA01025300">
    <property type="protein sequence ID" value="TRY96380.1"/>
    <property type="molecule type" value="Genomic_DNA"/>
</dbReference>